<keyword evidence="3" id="KW-1185">Reference proteome</keyword>
<dbReference type="Gene3D" id="3.40.50.2000">
    <property type="entry name" value="Glycogen Phosphorylase B"/>
    <property type="match status" value="1"/>
</dbReference>
<dbReference type="RefSeq" id="WP_006036853.1">
    <property type="nucleotide sequence ID" value="NZ_AEDD01000002.1"/>
</dbReference>
<protein>
    <submittedName>
        <fullName evidence="2">Glycosyl transferase group 1</fullName>
    </submittedName>
</protein>
<evidence type="ECO:0000259" key="1">
    <source>
        <dbReference type="Pfam" id="PF00534"/>
    </source>
</evidence>
<dbReference type="STRING" id="717606.PaecuDRAFT_0838"/>
<dbReference type="SUPFAM" id="SSF53756">
    <property type="entry name" value="UDP-Glycosyltransferase/glycogen phosphorylase"/>
    <property type="match status" value="1"/>
</dbReference>
<dbReference type="AlphaFoldDB" id="E0I5B6"/>
<dbReference type="Pfam" id="PF00534">
    <property type="entry name" value="Glycos_transf_1"/>
    <property type="match status" value="1"/>
</dbReference>
<reference evidence="2 3" key="1">
    <citation type="submission" date="2010-07" db="EMBL/GenBank/DDBJ databases">
        <title>The draft genome of Paenibacillus curdlanolyticus YK9.</title>
        <authorList>
            <consortium name="US DOE Joint Genome Institute (JGI-PGF)"/>
            <person name="Lucas S."/>
            <person name="Copeland A."/>
            <person name="Lapidus A."/>
            <person name="Cheng J.-F."/>
            <person name="Bruce D."/>
            <person name="Goodwin L."/>
            <person name="Pitluck S."/>
            <person name="Land M.L."/>
            <person name="Hauser L."/>
            <person name="Chang Y.-J."/>
            <person name="Jeffries C."/>
            <person name="Anderson I.J."/>
            <person name="Johnson E."/>
            <person name="Loganathan U."/>
            <person name="Mulhopadhyay B."/>
            <person name="Kyrpides N."/>
            <person name="Woyke T.J."/>
        </authorList>
    </citation>
    <scope>NUCLEOTIDE SEQUENCE [LARGE SCALE GENOMIC DNA]</scope>
    <source>
        <strain evidence="2 3">YK9</strain>
    </source>
</reference>
<organism evidence="2 3">
    <name type="scientific">Paenibacillus curdlanolyticus YK9</name>
    <dbReference type="NCBI Taxonomy" id="717606"/>
    <lineage>
        <taxon>Bacteria</taxon>
        <taxon>Bacillati</taxon>
        <taxon>Bacillota</taxon>
        <taxon>Bacilli</taxon>
        <taxon>Bacillales</taxon>
        <taxon>Paenibacillaceae</taxon>
        <taxon>Paenibacillus</taxon>
    </lineage>
</organism>
<evidence type="ECO:0000313" key="2">
    <source>
        <dbReference type="EMBL" id="EFM12158.1"/>
    </source>
</evidence>
<dbReference type="OrthoDB" id="9790710at2"/>
<dbReference type="Proteomes" id="UP000005387">
    <property type="component" value="Unassembled WGS sequence"/>
</dbReference>
<name>E0I5B6_9BACL</name>
<feature type="domain" description="Glycosyl transferase family 1" evidence="1">
    <location>
        <begin position="177"/>
        <end position="322"/>
    </location>
</feature>
<dbReference type="PANTHER" id="PTHR12526">
    <property type="entry name" value="GLYCOSYLTRANSFERASE"/>
    <property type="match status" value="1"/>
</dbReference>
<proteinExistence type="predicted"/>
<sequence length="452" mass="51314">MSLLRIGCVGGHSGRLNERAIDDQWVRYLGEHTELVPIPPLSFVKLFGGRVDRWLERFPESLDKLAASLQELAERHQVNTFYMNLPFLIPYLLMARSYAGLDIGFLFITHSVGSPFWLRQWLAVAPWLTERDVLLASTPSSREALLQISDRYQMASLIPLCIEQLASETTEAARASRTGRKLLSIGRLEDVKNIDVLLECFASIREHAPHAELHIAGEYTGHSSEQIERYREKLKRLMEKHELQDSVIFHGPVEGEAKIELFRTSDLLINLSTDPGETFGFNLLEAKAWGIPVVCTNWNGFRDIVEDGVDGLLVDVSWDEDDSMPQIDNDLVIHHTLRLLNHSIERNVLSANAIKAAERYDYKRIVPEIVQALEHASKQLVYPIRDAKALAMTPVNELREIYRNENLHHLLCMLEKPVSIASGPIDTPMQEWMPQAKAIIAHFAGRCSHAKH</sequence>
<evidence type="ECO:0000313" key="3">
    <source>
        <dbReference type="Proteomes" id="UP000005387"/>
    </source>
</evidence>
<accession>E0I5B6</accession>
<keyword evidence="2" id="KW-0808">Transferase</keyword>
<dbReference type="CDD" id="cd03801">
    <property type="entry name" value="GT4_PimA-like"/>
    <property type="match status" value="1"/>
</dbReference>
<dbReference type="InterPro" id="IPR001296">
    <property type="entry name" value="Glyco_trans_1"/>
</dbReference>
<dbReference type="GO" id="GO:0016757">
    <property type="term" value="F:glycosyltransferase activity"/>
    <property type="evidence" value="ECO:0007669"/>
    <property type="project" value="InterPro"/>
</dbReference>
<gene>
    <name evidence="2" type="ORF">PaecuDRAFT_0838</name>
</gene>
<dbReference type="EMBL" id="AEDD01000002">
    <property type="protein sequence ID" value="EFM12158.1"/>
    <property type="molecule type" value="Genomic_DNA"/>
</dbReference>
<dbReference type="eggNOG" id="COG0438">
    <property type="taxonomic scope" value="Bacteria"/>
</dbReference>